<organism evidence="2">
    <name type="scientific">viral metagenome</name>
    <dbReference type="NCBI Taxonomy" id="1070528"/>
    <lineage>
        <taxon>unclassified sequences</taxon>
        <taxon>metagenomes</taxon>
        <taxon>organismal metagenomes</taxon>
    </lineage>
</organism>
<keyword evidence="1" id="KW-0472">Membrane</keyword>
<reference evidence="2" key="1">
    <citation type="journal article" date="2020" name="Nature">
        <title>Giant virus diversity and host interactions through global metagenomics.</title>
        <authorList>
            <person name="Schulz F."/>
            <person name="Roux S."/>
            <person name="Paez-Espino D."/>
            <person name="Jungbluth S."/>
            <person name="Walsh D.A."/>
            <person name="Denef V.J."/>
            <person name="McMahon K.D."/>
            <person name="Konstantinidis K.T."/>
            <person name="Eloe-Fadrosh E.A."/>
            <person name="Kyrpides N.C."/>
            <person name="Woyke T."/>
        </authorList>
    </citation>
    <scope>NUCLEOTIDE SEQUENCE</scope>
    <source>
        <strain evidence="2">GVMAG-M-3300020185-18</strain>
    </source>
</reference>
<dbReference type="SUPFAM" id="SSF51182">
    <property type="entry name" value="RmlC-like cupins"/>
    <property type="match status" value="1"/>
</dbReference>
<keyword evidence="1" id="KW-0812">Transmembrane</keyword>
<dbReference type="InterPro" id="IPR011051">
    <property type="entry name" value="RmlC_Cupin_sf"/>
</dbReference>
<sequence>MNWLNYTTIFVFFWQISNYVFKLFLSGLDKLGRKRIIKDRIDDEDYLERYYLFLKNRKTFPFNIFLHKFLKSDDEELHDHPWSFTTIILSGGYWEHSLYGKTWYGPGSIIHKQATDLHRLELDPNVSNTWTLFIPGKRCRNWGFQTQNGWVEEKKYLEKRKKKKEK</sequence>
<dbReference type="AlphaFoldDB" id="A0A6C0C2B7"/>
<evidence type="ECO:0000256" key="1">
    <source>
        <dbReference type="SAM" id="Phobius"/>
    </source>
</evidence>
<evidence type="ECO:0000313" key="2">
    <source>
        <dbReference type="EMBL" id="QHS98506.1"/>
    </source>
</evidence>
<evidence type="ECO:0008006" key="3">
    <source>
        <dbReference type="Google" id="ProtNLM"/>
    </source>
</evidence>
<accession>A0A6C0C2B7</accession>
<proteinExistence type="predicted"/>
<feature type="transmembrane region" description="Helical" evidence="1">
    <location>
        <begin position="6"/>
        <end position="25"/>
    </location>
</feature>
<keyword evidence="1" id="KW-1133">Transmembrane helix</keyword>
<name>A0A6C0C2B7_9ZZZZ</name>
<dbReference type="EMBL" id="MN739317">
    <property type="protein sequence ID" value="QHS98506.1"/>
    <property type="molecule type" value="Genomic_DNA"/>
</dbReference>
<protein>
    <recommendedName>
        <fullName evidence="3">AraC-type arabinose-binding/dimerisation domain-containing protein</fullName>
    </recommendedName>
</protein>